<dbReference type="AlphaFoldDB" id="A0A328ZQD9"/>
<comment type="caution">
    <text evidence="1">The sequence shown here is derived from an EMBL/GenBank/DDBJ whole genome shotgun (WGS) entry which is preliminary data.</text>
</comment>
<evidence type="ECO:0000313" key="1">
    <source>
        <dbReference type="EMBL" id="RAR85037.1"/>
    </source>
</evidence>
<dbReference type="EMBL" id="QLTA01000008">
    <property type="protein sequence ID" value="RAR85037.1"/>
    <property type="molecule type" value="Genomic_DNA"/>
</dbReference>
<keyword evidence="2" id="KW-1185">Reference proteome</keyword>
<dbReference type="RefSeq" id="WP_111876449.1">
    <property type="nucleotide sequence ID" value="NZ_CBCSGC010000010.1"/>
</dbReference>
<organism evidence="1 2">
    <name type="scientific">Paracidovorax anthurii</name>
    <dbReference type="NCBI Taxonomy" id="78229"/>
    <lineage>
        <taxon>Bacteria</taxon>
        <taxon>Pseudomonadati</taxon>
        <taxon>Pseudomonadota</taxon>
        <taxon>Betaproteobacteria</taxon>
        <taxon>Burkholderiales</taxon>
        <taxon>Comamonadaceae</taxon>
        <taxon>Paracidovorax</taxon>
    </lineage>
</organism>
<reference evidence="1 2" key="1">
    <citation type="submission" date="2018-06" db="EMBL/GenBank/DDBJ databases">
        <title>Genomic Encyclopedia of Archaeal and Bacterial Type Strains, Phase II (KMG-II): from individual species to whole genera.</title>
        <authorList>
            <person name="Goeker M."/>
        </authorList>
    </citation>
    <scope>NUCLEOTIDE SEQUENCE [LARGE SCALE GENOMIC DNA]</scope>
    <source>
        <strain evidence="1 2">CFPB 3232</strain>
    </source>
</reference>
<name>A0A328ZQD9_9BURK</name>
<sequence length="65" mass="7488">MSYVLATTENKVRWYKYEFGPGMKPGEFELLDQLDLHAVPNLGDKETAKRAAQALGLKTWRYVKI</sequence>
<gene>
    <name evidence="1" type="ORF">AX018_1008130</name>
</gene>
<protein>
    <submittedName>
        <fullName evidence="1">Uncharacterized protein</fullName>
    </submittedName>
</protein>
<dbReference type="Proteomes" id="UP000248856">
    <property type="component" value="Unassembled WGS sequence"/>
</dbReference>
<evidence type="ECO:0000313" key="2">
    <source>
        <dbReference type="Proteomes" id="UP000248856"/>
    </source>
</evidence>
<accession>A0A328ZQD9</accession>
<proteinExistence type="predicted"/>
<dbReference type="OrthoDB" id="6708842at2"/>